<gene>
    <name evidence="1" type="ORF">HDF14_001218</name>
</gene>
<organism evidence="1 2">
    <name type="scientific">Tunturiibacter gelidiferens</name>
    <dbReference type="NCBI Taxonomy" id="3069689"/>
    <lineage>
        <taxon>Bacteria</taxon>
        <taxon>Pseudomonadati</taxon>
        <taxon>Acidobacteriota</taxon>
        <taxon>Terriglobia</taxon>
        <taxon>Terriglobales</taxon>
        <taxon>Acidobacteriaceae</taxon>
        <taxon>Tunturiibacter</taxon>
    </lineage>
</organism>
<dbReference type="Proteomes" id="UP000535182">
    <property type="component" value="Unassembled WGS sequence"/>
</dbReference>
<name>A0A9X0QC92_9BACT</name>
<sequence length="116" mass="12941">MLTSITGYWLRVIAPSAIESQELTLGPFPPGTNVYANISLNELNTYFELDSSNTKYSATGYIPYWTHYKDDGTESNQMQSMGFNQNAVAVDNCARIWLVLEGFRVVASALVNVITY</sequence>
<keyword evidence="2" id="KW-1185">Reference proteome</keyword>
<comment type="caution">
    <text evidence="1">The sequence shown here is derived from an EMBL/GenBank/DDBJ whole genome shotgun (WGS) entry which is preliminary data.</text>
</comment>
<accession>A0A9X0QC92</accession>
<proteinExistence type="predicted"/>
<dbReference type="EMBL" id="JACHEB010000002">
    <property type="protein sequence ID" value="MBB5327613.1"/>
    <property type="molecule type" value="Genomic_DNA"/>
</dbReference>
<protein>
    <submittedName>
        <fullName evidence="1">Uncharacterized protein</fullName>
    </submittedName>
</protein>
<evidence type="ECO:0000313" key="2">
    <source>
        <dbReference type="Proteomes" id="UP000535182"/>
    </source>
</evidence>
<dbReference type="AlphaFoldDB" id="A0A9X0QC92"/>
<dbReference type="RefSeq" id="WP_183974416.1">
    <property type="nucleotide sequence ID" value="NZ_JACHEB010000002.1"/>
</dbReference>
<evidence type="ECO:0000313" key="1">
    <source>
        <dbReference type="EMBL" id="MBB5327613.1"/>
    </source>
</evidence>
<reference evidence="1 2" key="1">
    <citation type="submission" date="2020-08" db="EMBL/GenBank/DDBJ databases">
        <title>Genomic Encyclopedia of Type Strains, Phase IV (KMG-V): Genome sequencing to study the core and pangenomes of soil and plant-associated prokaryotes.</title>
        <authorList>
            <person name="Whitman W."/>
        </authorList>
    </citation>
    <scope>NUCLEOTIDE SEQUENCE [LARGE SCALE GENOMIC DNA]</scope>
    <source>
        <strain evidence="1 2">X5P2</strain>
    </source>
</reference>